<keyword evidence="2" id="KW-1185">Reference proteome</keyword>
<dbReference type="AlphaFoldDB" id="A0AAD4BRI9"/>
<organism evidence="1 2">
    <name type="scientific">Boletus edulis BED1</name>
    <dbReference type="NCBI Taxonomy" id="1328754"/>
    <lineage>
        <taxon>Eukaryota</taxon>
        <taxon>Fungi</taxon>
        <taxon>Dikarya</taxon>
        <taxon>Basidiomycota</taxon>
        <taxon>Agaricomycotina</taxon>
        <taxon>Agaricomycetes</taxon>
        <taxon>Agaricomycetidae</taxon>
        <taxon>Boletales</taxon>
        <taxon>Boletineae</taxon>
        <taxon>Boletaceae</taxon>
        <taxon>Boletoideae</taxon>
        <taxon>Boletus</taxon>
    </lineage>
</organism>
<comment type="caution">
    <text evidence="1">The sequence shown here is derived from an EMBL/GenBank/DDBJ whole genome shotgun (WGS) entry which is preliminary data.</text>
</comment>
<protein>
    <submittedName>
        <fullName evidence="1">Uncharacterized protein</fullName>
    </submittedName>
</protein>
<accession>A0AAD4BRI9</accession>
<evidence type="ECO:0000313" key="1">
    <source>
        <dbReference type="EMBL" id="KAF8437959.1"/>
    </source>
</evidence>
<gene>
    <name evidence="1" type="ORF">L210DRAFT_2296501</name>
</gene>
<proteinExistence type="predicted"/>
<reference evidence="1" key="2">
    <citation type="journal article" date="2020" name="Nat. Commun.">
        <title>Large-scale genome sequencing of mycorrhizal fungi provides insights into the early evolution of symbiotic traits.</title>
        <authorList>
            <person name="Miyauchi S."/>
            <person name="Kiss E."/>
            <person name="Kuo A."/>
            <person name="Drula E."/>
            <person name="Kohler A."/>
            <person name="Sanchez-Garcia M."/>
            <person name="Morin E."/>
            <person name="Andreopoulos B."/>
            <person name="Barry K.W."/>
            <person name="Bonito G."/>
            <person name="Buee M."/>
            <person name="Carver A."/>
            <person name="Chen C."/>
            <person name="Cichocki N."/>
            <person name="Clum A."/>
            <person name="Culley D."/>
            <person name="Crous P.W."/>
            <person name="Fauchery L."/>
            <person name="Girlanda M."/>
            <person name="Hayes R.D."/>
            <person name="Keri Z."/>
            <person name="LaButti K."/>
            <person name="Lipzen A."/>
            <person name="Lombard V."/>
            <person name="Magnuson J."/>
            <person name="Maillard F."/>
            <person name="Murat C."/>
            <person name="Nolan M."/>
            <person name="Ohm R.A."/>
            <person name="Pangilinan J."/>
            <person name="Pereira M.F."/>
            <person name="Perotto S."/>
            <person name="Peter M."/>
            <person name="Pfister S."/>
            <person name="Riley R."/>
            <person name="Sitrit Y."/>
            <person name="Stielow J.B."/>
            <person name="Szollosi G."/>
            <person name="Zifcakova L."/>
            <person name="Stursova M."/>
            <person name="Spatafora J.W."/>
            <person name="Tedersoo L."/>
            <person name="Vaario L.M."/>
            <person name="Yamada A."/>
            <person name="Yan M."/>
            <person name="Wang P."/>
            <person name="Xu J."/>
            <person name="Bruns T."/>
            <person name="Baldrian P."/>
            <person name="Vilgalys R."/>
            <person name="Dunand C."/>
            <person name="Henrissat B."/>
            <person name="Grigoriev I.V."/>
            <person name="Hibbett D."/>
            <person name="Nagy L.G."/>
            <person name="Martin F.M."/>
        </authorList>
    </citation>
    <scope>NUCLEOTIDE SEQUENCE</scope>
    <source>
        <strain evidence="1">BED1</strain>
    </source>
</reference>
<sequence length="90" mass="9364">MVSNLCKVCRKVSFVPAIIVSSSASVCVAELEEADTCCGGSSGASALSLSFNCSSARLGQRSETPGVGTLPCQIDCDFHSEGWWGRLSNT</sequence>
<evidence type="ECO:0000313" key="2">
    <source>
        <dbReference type="Proteomes" id="UP001194468"/>
    </source>
</evidence>
<reference evidence="1" key="1">
    <citation type="submission" date="2019-10" db="EMBL/GenBank/DDBJ databases">
        <authorList>
            <consortium name="DOE Joint Genome Institute"/>
            <person name="Kuo A."/>
            <person name="Miyauchi S."/>
            <person name="Kiss E."/>
            <person name="Drula E."/>
            <person name="Kohler A."/>
            <person name="Sanchez-Garcia M."/>
            <person name="Andreopoulos B."/>
            <person name="Barry K.W."/>
            <person name="Bonito G."/>
            <person name="Buee M."/>
            <person name="Carver A."/>
            <person name="Chen C."/>
            <person name="Cichocki N."/>
            <person name="Clum A."/>
            <person name="Culley D."/>
            <person name="Crous P.W."/>
            <person name="Fauchery L."/>
            <person name="Girlanda M."/>
            <person name="Hayes R."/>
            <person name="Keri Z."/>
            <person name="LaButti K."/>
            <person name="Lipzen A."/>
            <person name="Lombard V."/>
            <person name="Magnuson J."/>
            <person name="Maillard F."/>
            <person name="Morin E."/>
            <person name="Murat C."/>
            <person name="Nolan M."/>
            <person name="Ohm R."/>
            <person name="Pangilinan J."/>
            <person name="Pereira M."/>
            <person name="Perotto S."/>
            <person name="Peter M."/>
            <person name="Riley R."/>
            <person name="Sitrit Y."/>
            <person name="Stielow B."/>
            <person name="Szollosi G."/>
            <person name="Zifcakova L."/>
            <person name="Stursova M."/>
            <person name="Spatafora J.W."/>
            <person name="Tedersoo L."/>
            <person name="Vaario L.-M."/>
            <person name="Yamada A."/>
            <person name="Yan M."/>
            <person name="Wang P."/>
            <person name="Xu J."/>
            <person name="Bruns T."/>
            <person name="Baldrian P."/>
            <person name="Vilgalys R."/>
            <person name="Henrissat B."/>
            <person name="Grigoriev I.V."/>
            <person name="Hibbett D."/>
            <person name="Nagy L.G."/>
            <person name="Martin F.M."/>
        </authorList>
    </citation>
    <scope>NUCLEOTIDE SEQUENCE</scope>
    <source>
        <strain evidence="1">BED1</strain>
    </source>
</reference>
<dbReference type="EMBL" id="WHUW01000017">
    <property type="protein sequence ID" value="KAF8437959.1"/>
    <property type="molecule type" value="Genomic_DNA"/>
</dbReference>
<name>A0AAD4BRI9_BOLED</name>
<dbReference type="Proteomes" id="UP001194468">
    <property type="component" value="Unassembled WGS sequence"/>
</dbReference>